<name>A0ABM7NYJ5_9BACT</name>
<sequence length="216" mass="25103">MNIQGLDYNTQREQLVMPEYGREVQNMVDICGKLDTKAMRQSCAEAIVTIMERMFPQNHEDVNYKQKLWDHLAIMSDFKLDIDWPYDISQANKILAKPQPMEYPMTKISVRHYGHIMAEVFERLKTMDPGEERDALTKLAANQMKLSLIMWSHGSCDDEKVASDLAKYTDGKIQLDLNTFVFNKIMENEPVGNNRNNNNRNGNVSNNGNNNKRRRR</sequence>
<dbReference type="EMBL" id="AP024484">
    <property type="protein sequence ID" value="BCS85596.1"/>
    <property type="molecule type" value="Genomic_DNA"/>
</dbReference>
<keyword evidence="3" id="KW-1185">Reference proteome</keyword>
<reference evidence="2 3" key="1">
    <citation type="journal article" date="2022" name="Int. J. Syst. Evol. Microbiol.">
        <title>Prevotella herbatica sp. nov., a plant polysaccharide-decomposing anaerobic bacterium isolated from a methanogenic reactor.</title>
        <authorList>
            <person name="Uek A."/>
            <person name="Tonouchi A."/>
            <person name="Kaku N."/>
            <person name="Ueki K."/>
        </authorList>
    </citation>
    <scope>NUCLEOTIDE SEQUENCE [LARGE SCALE GENOMIC DNA]</scope>
    <source>
        <strain evidence="2 3">WR041</strain>
    </source>
</reference>
<organism evidence="2 3">
    <name type="scientific">Prevotella herbatica</name>
    <dbReference type="NCBI Taxonomy" id="2801997"/>
    <lineage>
        <taxon>Bacteria</taxon>
        <taxon>Pseudomonadati</taxon>
        <taxon>Bacteroidota</taxon>
        <taxon>Bacteroidia</taxon>
        <taxon>Bacteroidales</taxon>
        <taxon>Prevotellaceae</taxon>
        <taxon>Prevotella</taxon>
    </lineage>
</organism>
<evidence type="ECO:0000313" key="2">
    <source>
        <dbReference type="EMBL" id="BCS85596.1"/>
    </source>
</evidence>
<evidence type="ECO:0000256" key="1">
    <source>
        <dbReference type="SAM" id="MobiDB-lite"/>
    </source>
</evidence>
<dbReference type="InterPro" id="IPR025632">
    <property type="entry name" value="DUF4290"/>
</dbReference>
<dbReference type="RefSeq" id="WP_207153237.1">
    <property type="nucleotide sequence ID" value="NZ_AP024484.1"/>
</dbReference>
<dbReference type="Pfam" id="PF14123">
    <property type="entry name" value="DUF4290"/>
    <property type="match status" value="1"/>
</dbReference>
<feature type="region of interest" description="Disordered" evidence="1">
    <location>
        <begin position="189"/>
        <end position="216"/>
    </location>
</feature>
<dbReference type="Proteomes" id="UP001319045">
    <property type="component" value="Chromosome"/>
</dbReference>
<protein>
    <submittedName>
        <fullName evidence="2">DUF4290 domain-containing protein</fullName>
    </submittedName>
</protein>
<feature type="compositionally biased region" description="Low complexity" evidence="1">
    <location>
        <begin position="192"/>
        <end position="210"/>
    </location>
</feature>
<evidence type="ECO:0000313" key="3">
    <source>
        <dbReference type="Proteomes" id="UP001319045"/>
    </source>
</evidence>
<proteinExistence type="predicted"/>
<gene>
    <name evidence="2" type="ORF">prwr041_14890</name>
</gene>
<accession>A0ABM7NYJ5</accession>